<keyword evidence="5" id="KW-0732">Signal</keyword>
<organism evidence="13 14">
    <name type="scientific">Amborella trichopoda</name>
    <dbReference type="NCBI Taxonomy" id="13333"/>
    <lineage>
        <taxon>Eukaryota</taxon>
        <taxon>Viridiplantae</taxon>
        <taxon>Streptophyta</taxon>
        <taxon>Embryophyta</taxon>
        <taxon>Tracheophyta</taxon>
        <taxon>Spermatophyta</taxon>
        <taxon>Magnoliopsida</taxon>
        <taxon>Amborellales</taxon>
        <taxon>Amborellaceae</taxon>
        <taxon>Amborella</taxon>
    </lineage>
</organism>
<evidence type="ECO:0000259" key="12">
    <source>
        <dbReference type="PROSITE" id="PS51767"/>
    </source>
</evidence>
<gene>
    <name evidence="13" type="ORF">AMTR_s00002p00258350</name>
</gene>
<feature type="active site" evidence="11">
    <location>
        <position position="83"/>
    </location>
</feature>
<dbReference type="InterPro" id="IPR032861">
    <property type="entry name" value="TAXi_N"/>
</dbReference>
<dbReference type="PROSITE" id="PS51767">
    <property type="entry name" value="PEPTIDASE_A1"/>
    <property type="match status" value="1"/>
</dbReference>
<evidence type="ECO:0000256" key="2">
    <source>
        <dbReference type="ARBA" id="ARBA00007447"/>
    </source>
</evidence>
<dbReference type="FunFam" id="2.40.70.10:FF:000018">
    <property type="entry name" value="Aspartic proteinase-like protein 2"/>
    <property type="match status" value="1"/>
</dbReference>
<dbReference type="eggNOG" id="KOG1339">
    <property type="taxonomic scope" value="Eukaryota"/>
</dbReference>
<evidence type="ECO:0000256" key="6">
    <source>
        <dbReference type="ARBA" id="ARBA00022750"/>
    </source>
</evidence>
<dbReference type="Pfam" id="PF14543">
    <property type="entry name" value="TAXi_N"/>
    <property type="match status" value="1"/>
</dbReference>
<keyword evidence="4" id="KW-0812">Transmembrane</keyword>
<dbReference type="InterPro" id="IPR021109">
    <property type="entry name" value="Peptidase_aspartic_dom_sf"/>
</dbReference>
<dbReference type="HOGENOM" id="CLU_005738_7_0_1"/>
<accession>W1NUP3</accession>
<dbReference type="InterPro" id="IPR034161">
    <property type="entry name" value="Pepsin-like_plant"/>
</dbReference>
<keyword evidence="10" id="KW-0325">Glycoprotein</keyword>
<evidence type="ECO:0000256" key="10">
    <source>
        <dbReference type="ARBA" id="ARBA00023180"/>
    </source>
</evidence>
<dbReference type="Gene3D" id="2.40.70.10">
    <property type="entry name" value="Acid Proteases"/>
    <property type="match status" value="2"/>
</dbReference>
<evidence type="ECO:0000256" key="11">
    <source>
        <dbReference type="PIRSR" id="PIRSR601461-1"/>
    </source>
</evidence>
<feature type="domain" description="Peptidase A1" evidence="12">
    <location>
        <begin position="65"/>
        <end position="416"/>
    </location>
</feature>
<dbReference type="Pfam" id="PF14541">
    <property type="entry name" value="TAXi_C"/>
    <property type="match status" value="1"/>
</dbReference>
<evidence type="ECO:0000256" key="9">
    <source>
        <dbReference type="ARBA" id="ARBA00023136"/>
    </source>
</evidence>
<evidence type="ECO:0000313" key="14">
    <source>
        <dbReference type="Proteomes" id="UP000017836"/>
    </source>
</evidence>
<dbReference type="PRINTS" id="PR00792">
    <property type="entry name" value="PEPSIN"/>
</dbReference>
<evidence type="ECO:0000256" key="8">
    <source>
        <dbReference type="ARBA" id="ARBA00022989"/>
    </source>
</evidence>
<proteinExistence type="inferred from homology"/>
<dbReference type="PANTHER" id="PTHR13683:SF375">
    <property type="entry name" value="PEPTIDASE A1 DOMAIN-CONTAINING PROTEIN"/>
    <property type="match status" value="1"/>
</dbReference>
<keyword evidence="6" id="KW-0064">Aspartyl protease</keyword>
<dbReference type="AlphaFoldDB" id="W1NUP3"/>
<dbReference type="CDD" id="cd05476">
    <property type="entry name" value="pepsin_A_like_plant"/>
    <property type="match status" value="1"/>
</dbReference>
<dbReference type="OMA" id="CNVTLGT"/>
<reference evidence="14" key="1">
    <citation type="journal article" date="2013" name="Science">
        <title>The Amborella genome and the evolution of flowering plants.</title>
        <authorList>
            <consortium name="Amborella Genome Project"/>
        </authorList>
    </citation>
    <scope>NUCLEOTIDE SEQUENCE [LARGE SCALE GENOMIC DNA]</scope>
</reference>
<dbReference type="InterPro" id="IPR033121">
    <property type="entry name" value="PEPTIDASE_A1"/>
</dbReference>
<keyword evidence="7" id="KW-0378">Hydrolase</keyword>
<sequence length="477" mass="50845">MSSHYISGPENDSATFQLEKVAPNVDSLELEGLRARDRARHGRLLQNVVDFPVNGSYDPFTFGLYFTKVQLGNPPKEFYVQIDTGSDILWVTCASCRGCPNTSGLGITLEFFNPQQSSTASMMSCTNPKCIAATRSSEAGCSSKSSCDYSFQYGDGSGTNGHYVSDTMHFQTVVGDDSTSNSSASVIFGCSDSQTGGLTKSDRAVDGILGLGQSDLSIISQLSSQGVAPKVFSHCLRAGGGGILVLGEIVEPGIVYTPIIQSLPHYNLNLQSISVNGQTLSIDSSVFATSSTQGTIIDSGTTLAYLADEAYDPFVNAIAAAVSQSARTVPVKDNQCFVAASSLDGIFPTVTLNFQGASMKLNPEDYLIQQGSVDNAIIWCIGWQKNQGQSLTILGDLVLKDKILVYDLENQRIGWTNFNCGSPVNVSSSSHKNEFINAGQLSKNGSPSLVTINPLVCLGHLLLSLSFLHLCTKILII</sequence>
<evidence type="ECO:0000256" key="4">
    <source>
        <dbReference type="ARBA" id="ARBA00022692"/>
    </source>
</evidence>
<feature type="active site" evidence="11">
    <location>
        <position position="298"/>
    </location>
</feature>
<dbReference type="SUPFAM" id="SSF50630">
    <property type="entry name" value="Acid proteases"/>
    <property type="match status" value="1"/>
</dbReference>
<dbReference type="InterPro" id="IPR001461">
    <property type="entry name" value="Aspartic_peptidase_A1"/>
</dbReference>
<keyword evidence="8" id="KW-1133">Transmembrane helix</keyword>
<keyword evidence="14" id="KW-1185">Reference proteome</keyword>
<evidence type="ECO:0000256" key="5">
    <source>
        <dbReference type="ARBA" id="ARBA00022729"/>
    </source>
</evidence>
<dbReference type="Proteomes" id="UP000017836">
    <property type="component" value="Unassembled WGS sequence"/>
</dbReference>
<protein>
    <recommendedName>
        <fullName evidence="12">Peptidase A1 domain-containing protein</fullName>
    </recommendedName>
</protein>
<evidence type="ECO:0000256" key="1">
    <source>
        <dbReference type="ARBA" id="ARBA00004370"/>
    </source>
</evidence>
<comment type="subcellular location">
    <subcellularLocation>
        <location evidence="1">Membrane</location>
    </subcellularLocation>
</comment>
<dbReference type="GO" id="GO:0004190">
    <property type="term" value="F:aspartic-type endopeptidase activity"/>
    <property type="evidence" value="ECO:0007669"/>
    <property type="project" value="UniProtKB-KW"/>
</dbReference>
<dbReference type="PANTHER" id="PTHR13683">
    <property type="entry name" value="ASPARTYL PROTEASES"/>
    <property type="match status" value="1"/>
</dbReference>
<evidence type="ECO:0000313" key="13">
    <source>
        <dbReference type="EMBL" id="ERN01347.1"/>
    </source>
</evidence>
<dbReference type="Gramene" id="ERN01347">
    <property type="protein sequence ID" value="ERN01347"/>
    <property type="gene ID" value="AMTR_s00002p00258350"/>
</dbReference>
<comment type="similarity">
    <text evidence="2">Belongs to the peptidase A1 family.</text>
</comment>
<keyword evidence="3" id="KW-0645">Protease</keyword>
<dbReference type="EMBL" id="KI394767">
    <property type="protein sequence ID" value="ERN01347.1"/>
    <property type="molecule type" value="Genomic_DNA"/>
</dbReference>
<name>W1NUP3_AMBTC</name>
<dbReference type="GO" id="GO:0016020">
    <property type="term" value="C:membrane"/>
    <property type="evidence" value="ECO:0007669"/>
    <property type="project" value="UniProtKB-SubCell"/>
</dbReference>
<evidence type="ECO:0000256" key="7">
    <source>
        <dbReference type="ARBA" id="ARBA00022801"/>
    </source>
</evidence>
<dbReference type="GO" id="GO:0006508">
    <property type="term" value="P:proteolysis"/>
    <property type="evidence" value="ECO:0007669"/>
    <property type="project" value="UniProtKB-KW"/>
</dbReference>
<evidence type="ECO:0000256" key="3">
    <source>
        <dbReference type="ARBA" id="ARBA00022670"/>
    </source>
</evidence>
<dbReference type="InterPro" id="IPR032799">
    <property type="entry name" value="TAXi_C"/>
</dbReference>
<keyword evidence="9" id="KW-0472">Membrane</keyword>